<evidence type="ECO:0000259" key="1">
    <source>
        <dbReference type="PROSITE" id="PS50910"/>
    </source>
</evidence>
<dbReference type="PROSITE" id="PS50910">
    <property type="entry name" value="HEPN"/>
    <property type="match status" value="1"/>
</dbReference>
<evidence type="ECO:0000313" key="2">
    <source>
        <dbReference type="EMBL" id="ADC66420.1"/>
    </source>
</evidence>
<name>D3S1F6_FERPA</name>
<reference evidence="3" key="1">
    <citation type="submission" date="2010-02" db="EMBL/GenBank/DDBJ databases">
        <title>Complete sequence of Ferroglobus placidus DSM 10642.</title>
        <authorList>
            <consortium name="US DOE Joint Genome Institute"/>
            <person name="Lucas S."/>
            <person name="Copeland A."/>
            <person name="Lapidus A."/>
            <person name="Cheng J.-F."/>
            <person name="Bruce D."/>
            <person name="Goodwin L."/>
            <person name="Pitluck S."/>
            <person name="Saunders E."/>
            <person name="Brettin T."/>
            <person name="Detter J.C."/>
            <person name="Han C."/>
            <person name="Tapia R."/>
            <person name="Larimer F."/>
            <person name="Land M."/>
            <person name="Hauser L."/>
            <person name="Kyrpides N."/>
            <person name="Ivanova N."/>
            <person name="Holmes D."/>
            <person name="Lovley D."/>
            <person name="Kyrpides N."/>
            <person name="Anderson I.J."/>
            <person name="Woyke T."/>
        </authorList>
    </citation>
    <scope>NUCLEOTIDE SEQUENCE [LARGE SCALE GENOMIC DNA]</scope>
    <source>
        <strain evidence="3">DSM 10642 / AEDII12DO</strain>
    </source>
</reference>
<dbReference type="HOGENOM" id="CLU_123170_1_0_2"/>
<dbReference type="Pfam" id="PF05168">
    <property type="entry name" value="HEPN"/>
    <property type="match status" value="1"/>
</dbReference>
<dbReference type="InterPro" id="IPR007842">
    <property type="entry name" value="HEPN_dom"/>
</dbReference>
<dbReference type="SUPFAM" id="SSF81593">
    <property type="entry name" value="Nucleotidyltransferase substrate binding subunit/domain"/>
    <property type="match status" value="1"/>
</dbReference>
<dbReference type="Proteomes" id="UP000002613">
    <property type="component" value="Chromosome"/>
</dbReference>
<dbReference type="STRING" id="589924.Ferp_2296"/>
<dbReference type="EMBL" id="CP001899">
    <property type="protein sequence ID" value="ADC66420.1"/>
    <property type="molecule type" value="Genomic_DNA"/>
</dbReference>
<accession>D3S1F6</accession>
<proteinExistence type="predicted"/>
<organism evidence="2 3">
    <name type="scientific">Ferroglobus placidus (strain DSM 10642 / AEDII12DO)</name>
    <dbReference type="NCBI Taxonomy" id="589924"/>
    <lineage>
        <taxon>Archaea</taxon>
        <taxon>Methanobacteriati</taxon>
        <taxon>Methanobacteriota</taxon>
        <taxon>Archaeoglobi</taxon>
        <taxon>Archaeoglobales</taxon>
        <taxon>Archaeoglobaceae</taxon>
        <taxon>Ferroglobus</taxon>
    </lineage>
</organism>
<feature type="domain" description="HEPN" evidence="1">
    <location>
        <begin position="4"/>
        <end position="112"/>
    </location>
</feature>
<dbReference type="Gene3D" id="1.20.120.330">
    <property type="entry name" value="Nucleotidyltransferases domain 2"/>
    <property type="match status" value="1"/>
</dbReference>
<gene>
    <name evidence="2" type="ordered locus">Ferp_2296</name>
</gene>
<dbReference type="OrthoDB" id="101044at2157"/>
<dbReference type="KEGG" id="fpl:Ferp_2296"/>
<dbReference type="GeneID" id="8779835"/>
<keyword evidence="3" id="KW-1185">Reference proteome</keyword>
<sequence length="123" mass="14780">MEFLKENAEYFEKKAFEAIKEKPKFVLFFSEQALQLYVKYILTKELGDYPKTHNLRILFNELAKINDKAKVFYEDNADVFDLLEEAYVTARYLNKEYSIKSAEKALNLLKLKKFKEEFKEWLV</sequence>
<dbReference type="RefSeq" id="WP_012966757.1">
    <property type="nucleotide sequence ID" value="NC_013849.1"/>
</dbReference>
<dbReference type="SMART" id="SM00748">
    <property type="entry name" value="HEPN"/>
    <property type="match status" value="1"/>
</dbReference>
<protein>
    <submittedName>
        <fullName evidence="2">HEPN domain protein</fullName>
    </submittedName>
</protein>
<evidence type="ECO:0000313" key="3">
    <source>
        <dbReference type="Proteomes" id="UP000002613"/>
    </source>
</evidence>
<dbReference type="AlphaFoldDB" id="D3S1F6"/>
<reference evidence="2 3" key="2">
    <citation type="journal article" date="2011" name="Stand. Genomic Sci.">
        <title>Complete genome sequence of Ferroglobus placidus AEDII12DO.</title>
        <authorList>
            <person name="Anderson I."/>
            <person name="Risso C."/>
            <person name="Holmes D."/>
            <person name="Lucas S."/>
            <person name="Copeland A."/>
            <person name="Lapidus A."/>
            <person name="Cheng J.F."/>
            <person name="Bruce D."/>
            <person name="Goodwin L."/>
            <person name="Pitluck S."/>
            <person name="Saunders E."/>
            <person name="Brettin T."/>
            <person name="Detter J.C."/>
            <person name="Han C."/>
            <person name="Tapia R."/>
            <person name="Larimer F."/>
            <person name="Land M."/>
            <person name="Hauser L."/>
            <person name="Woyke T."/>
            <person name="Lovley D."/>
            <person name="Kyrpides N."/>
            <person name="Ivanova N."/>
        </authorList>
    </citation>
    <scope>NUCLEOTIDE SEQUENCE [LARGE SCALE GENOMIC DNA]</scope>
    <source>
        <strain evidence="3">DSM 10642 / AEDII12DO</strain>
    </source>
</reference>
<dbReference type="PaxDb" id="589924-Ferp_2296"/>
<dbReference type="eggNOG" id="arCOG01191">
    <property type="taxonomic scope" value="Archaea"/>
</dbReference>